<evidence type="ECO:0000313" key="3">
    <source>
        <dbReference type="Proteomes" id="UP001175211"/>
    </source>
</evidence>
<keyword evidence="1" id="KW-0732">Signal</keyword>
<dbReference type="GeneID" id="85353930"/>
<protein>
    <submittedName>
        <fullName evidence="2">Uncharacterized protein</fullName>
    </submittedName>
</protein>
<gene>
    <name evidence="2" type="ORF">EV420DRAFT_1486408</name>
</gene>
<keyword evidence="3" id="KW-1185">Reference proteome</keyword>
<dbReference type="RefSeq" id="XP_060323200.1">
    <property type="nucleotide sequence ID" value="XM_060470382.1"/>
</dbReference>
<feature type="chain" id="PRO_5041327578" evidence="1">
    <location>
        <begin position="18"/>
        <end position="187"/>
    </location>
</feature>
<evidence type="ECO:0000256" key="1">
    <source>
        <dbReference type="SAM" id="SignalP"/>
    </source>
</evidence>
<accession>A0AA39JDD2</accession>
<dbReference type="EMBL" id="JAUEPS010000088">
    <property type="protein sequence ID" value="KAK0439269.1"/>
    <property type="molecule type" value="Genomic_DNA"/>
</dbReference>
<name>A0AA39JDD2_ARMTA</name>
<dbReference type="AlphaFoldDB" id="A0AA39JDD2"/>
<organism evidence="2 3">
    <name type="scientific">Armillaria tabescens</name>
    <name type="common">Ringless honey mushroom</name>
    <name type="synonym">Agaricus tabescens</name>
    <dbReference type="NCBI Taxonomy" id="1929756"/>
    <lineage>
        <taxon>Eukaryota</taxon>
        <taxon>Fungi</taxon>
        <taxon>Dikarya</taxon>
        <taxon>Basidiomycota</taxon>
        <taxon>Agaricomycotina</taxon>
        <taxon>Agaricomycetes</taxon>
        <taxon>Agaricomycetidae</taxon>
        <taxon>Agaricales</taxon>
        <taxon>Marasmiineae</taxon>
        <taxon>Physalacriaceae</taxon>
        <taxon>Desarmillaria</taxon>
    </lineage>
</organism>
<evidence type="ECO:0000313" key="2">
    <source>
        <dbReference type="EMBL" id="KAK0439269.1"/>
    </source>
</evidence>
<comment type="caution">
    <text evidence="2">The sequence shown here is derived from an EMBL/GenBank/DDBJ whole genome shotgun (WGS) entry which is preliminary data.</text>
</comment>
<sequence>MKLASGWLLLLTQVGLGLVVGIAVPSNFLQMGLDFWEEPGRLNVEARLDEHEMDPGPWSLEWDDRAGKHICICDLSVLSDKRLLGIFKSQQIWSKGTMVERQWGKEVEAKAWYHSVSSSPWMNCVRECWGWGLRMEVILKSTTLLAIVPQIPFFFVSSLIWELWLEGEGWVVIYNDEKYLKQALAKC</sequence>
<dbReference type="Proteomes" id="UP001175211">
    <property type="component" value="Unassembled WGS sequence"/>
</dbReference>
<reference evidence="2" key="1">
    <citation type="submission" date="2023-06" db="EMBL/GenBank/DDBJ databases">
        <authorList>
            <consortium name="Lawrence Berkeley National Laboratory"/>
            <person name="Ahrendt S."/>
            <person name="Sahu N."/>
            <person name="Indic B."/>
            <person name="Wong-Bajracharya J."/>
            <person name="Merenyi Z."/>
            <person name="Ke H.-M."/>
            <person name="Monk M."/>
            <person name="Kocsube S."/>
            <person name="Drula E."/>
            <person name="Lipzen A."/>
            <person name="Balint B."/>
            <person name="Henrissat B."/>
            <person name="Andreopoulos B."/>
            <person name="Martin F.M."/>
            <person name="Harder C.B."/>
            <person name="Rigling D."/>
            <person name="Ford K.L."/>
            <person name="Foster G.D."/>
            <person name="Pangilinan J."/>
            <person name="Papanicolaou A."/>
            <person name="Barry K."/>
            <person name="LaButti K."/>
            <person name="Viragh M."/>
            <person name="Koriabine M."/>
            <person name="Yan M."/>
            <person name="Riley R."/>
            <person name="Champramary S."/>
            <person name="Plett K.L."/>
            <person name="Tsai I.J."/>
            <person name="Slot J."/>
            <person name="Sipos G."/>
            <person name="Plett J."/>
            <person name="Nagy L.G."/>
            <person name="Grigoriev I.V."/>
        </authorList>
    </citation>
    <scope>NUCLEOTIDE SEQUENCE</scope>
    <source>
        <strain evidence="2">CCBAS 213</strain>
    </source>
</reference>
<feature type="signal peptide" evidence="1">
    <location>
        <begin position="1"/>
        <end position="17"/>
    </location>
</feature>
<proteinExistence type="predicted"/>